<dbReference type="Proteomes" id="UP000184301">
    <property type="component" value="Unassembled WGS sequence"/>
</dbReference>
<dbReference type="InterPro" id="IPR052564">
    <property type="entry name" value="N-acetyltrans/Recomb-assoc"/>
</dbReference>
<keyword evidence="2" id="KW-0808">Transferase</keyword>
<organism evidence="2 3">
    <name type="scientific">Hespellia stercorisuis DSM 15480</name>
    <dbReference type="NCBI Taxonomy" id="1121950"/>
    <lineage>
        <taxon>Bacteria</taxon>
        <taxon>Bacillati</taxon>
        <taxon>Bacillota</taxon>
        <taxon>Clostridia</taxon>
        <taxon>Lachnospirales</taxon>
        <taxon>Lachnospiraceae</taxon>
        <taxon>Hespellia</taxon>
    </lineage>
</organism>
<dbReference type="PANTHER" id="PTHR43451">
    <property type="entry name" value="ACETYLTRANSFERASE (GNAT) FAMILY PROTEIN"/>
    <property type="match status" value="1"/>
</dbReference>
<dbReference type="Pfam" id="PF13673">
    <property type="entry name" value="Acetyltransf_10"/>
    <property type="match status" value="1"/>
</dbReference>
<accession>A0A1M6T527</accession>
<evidence type="ECO:0000313" key="2">
    <source>
        <dbReference type="EMBL" id="SHK52061.1"/>
    </source>
</evidence>
<dbReference type="InterPro" id="IPR000182">
    <property type="entry name" value="GNAT_dom"/>
</dbReference>
<sequence length="190" mass="22388">MQCRKVVRSGSIKRKNDIPMVFIRVKWYNKLITNRSWRTKRVEIRRYQQSDCKELAELFYNTVHAVNANDYTKEQLNVWATGQVDLDKWNKSLQEHYCIVVSEDEIIVGFGDIDKTGYLDRLYVHSNYQGKGVATVICNQLEQAVQGNVVTHASITAKPFFEKRGYRTVRKRQVERQGIFLANYEMEKER</sequence>
<dbReference type="InterPro" id="IPR016181">
    <property type="entry name" value="Acyl_CoA_acyltransferase"/>
</dbReference>
<dbReference type="STRING" id="1121950.SAMN02745243_03131"/>
<name>A0A1M6T527_9FIRM</name>
<dbReference type="CDD" id="cd04301">
    <property type="entry name" value="NAT_SF"/>
    <property type="match status" value="1"/>
</dbReference>
<evidence type="ECO:0000313" key="3">
    <source>
        <dbReference type="Proteomes" id="UP000184301"/>
    </source>
</evidence>
<dbReference type="GO" id="GO:0016747">
    <property type="term" value="F:acyltransferase activity, transferring groups other than amino-acyl groups"/>
    <property type="evidence" value="ECO:0007669"/>
    <property type="project" value="InterPro"/>
</dbReference>
<dbReference type="PANTHER" id="PTHR43451:SF1">
    <property type="entry name" value="ACETYLTRANSFERASE"/>
    <property type="match status" value="1"/>
</dbReference>
<proteinExistence type="predicted"/>
<dbReference type="Gene3D" id="3.40.630.30">
    <property type="match status" value="1"/>
</dbReference>
<dbReference type="SUPFAM" id="SSF55729">
    <property type="entry name" value="Acyl-CoA N-acyltransferases (Nat)"/>
    <property type="match status" value="1"/>
</dbReference>
<feature type="domain" description="N-acetyltransferase" evidence="1">
    <location>
        <begin position="42"/>
        <end position="190"/>
    </location>
</feature>
<reference evidence="2 3" key="1">
    <citation type="submission" date="2016-11" db="EMBL/GenBank/DDBJ databases">
        <authorList>
            <person name="Jaros S."/>
            <person name="Januszkiewicz K."/>
            <person name="Wedrychowicz H."/>
        </authorList>
    </citation>
    <scope>NUCLEOTIDE SEQUENCE [LARGE SCALE GENOMIC DNA]</scope>
    <source>
        <strain evidence="2 3">DSM 15480</strain>
    </source>
</reference>
<gene>
    <name evidence="2" type="ORF">SAMN02745243_03131</name>
</gene>
<dbReference type="PROSITE" id="PS51186">
    <property type="entry name" value="GNAT"/>
    <property type="match status" value="1"/>
</dbReference>
<protein>
    <submittedName>
        <fullName evidence="2">Acetyltransferase, GNAT family</fullName>
    </submittedName>
</protein>
<dbReference type="EMBL" id="FQZY01000055">
    <property type="protein sequence ID" value="SHK52061.1"/>
    <property type="molecule type" value="Genomic_DNA"/>
</dbReference>
<dbReference type="AlphaFoldDB" id="A0A1M6T527"/>
<keyword evidence="3" id="KW-1185">Reference proteome</keyword>
<evidence type="ECO:0000259" key="1">
    <source>
        <dbReference type="PROSITE" id="PS51186"/>
    </source>
</evidence>